<feature type="region of interest" description="Disordered" evidence="7">
    <location>
        <begin position="146"/>
        <end position="171"/>
    </location>
</feature>
<evidence type="ECO:0000313" key="10">
    <source>
        <dbReference type="Proteomes" id="UP000027238"/>
    </source>
</evidence>
<accession>A0A066XFQ1</accession>
<evidence type="ECO:0000256" key="6">
    <source>
        <dbReference type="ARBA" id="ARBA00023180"/>
    </source>
</evidence>
<dbReference type="OMA" id="VIPISDC"/>
<feature type="region of interest" description="Disordered" evidence="7">
    <location>
        <begin position="401"/>
        <end position="557"/>
    </location>
</feature>
<feature type="compositionally biased region" description="Low complexity" evidence="7">
    <location>
        <begin position="512"/>
        <end position="535"/>
    </location>
</feature>
<feature type="region of interest" description="Disordered" evidence="7">
    <location>
        <begin position="989"/>
        <end position="1074"/>
    </location>
</feature>
<keyword evidence="4" id="KW-1133">Transmembrane helix</keyword>
<feature type="region of interest" description="Disordered" evidence="7">
    <location>
        <begin position="666"/>
        <end position="889"/>
    </location>
</feature>
<proteinExistence type="predicted"/>
<dbReference type="PANTHER" id="PTHR24269:SF16">
    <property type="entry name" value="PROTEIN SLG1"/>
    <property type="match status" value="1"/>
</dbReference>
<sequence length="1195" mass="114265">MRLSRPSGPFQWQCQKMIGIGLVILTFMTVAVSQALPRTQNDNAANDLAKQDTNVEPRQLQGAPWGLPWSIFDGGKSASPVSPAQPAMTTPLPAAAPAVPNNQPQGPLGGVAQVIPGVLASLTAVIGATTPGNVLTSASNAVPTLLQPGGPSGLPPAVPNGDAGQSPNSGGLLNPVQSLISTITGTGGNAGSPLSLSGVTSVLNPLATPVSGGILASQGTAVVDTRVPVVVGLPTITALSAAVSIITAAPGILPAATPSVNLGGLDAPQLPTELVGTPSLISSLINALTQDAASVPTVGGTSNQATNSLASAAYFPCTMVEFTNGTPIFIFTTCSAGASVAPPQTAASTALSSVAAPASSATISSLVLPGAPSTSAVLSSGGNTANLPVTSQVSLVITSGSSLAGTPQSSSTTAQPTSDIDNGSALSASSSQPGAGSQGSTAQSQRPNSTGQPQPPMTNSNAASNLTPVVQTPAGATQPLSQPNAGATSPTPQASAVSIQTTITVAAGPQASQPSKAPSISNSSPGSSSTPPDSSIFGVDDGQGSSPGGSAPPGTPVIPISDCPAVVQCPACPAPSAKPPSGSSCPCPGRGYSCSECLNGWFCPPQETPMLPAPCGMGWPCYHCKGGWYCAPDGNGGVPAGANNPPAVVITTITAFVLPLPTGPANGASSNGNGNGNGGSGNGSDNGSGNSSGNGSGGSGAGSNGGSPGNGVPASVGSGGAASTPCNTTSNTQPTSAAGSGNGSGNGNGAPNSPGNGASVSVSSGNGSSPTTSPTDPNSGSGSPPANGSPTDGGPPNNGSGNGSNDGQGSPSSDNPSSGYGNSPSASPATGNPNNGSGAGSGAPNGNGAPGPSNPATTAAGGNGGAGSGNPNAGPGGGTPSNAAPKAAPEVSGWTHLGCFKDSPIRTLDCDPSNYFAGSMSNEKCISHCASKGFRLAGTEYGKECWCGNAFQLAERIPQEQCNEVCDGRPTDICGGNWAVTVYSANGQALGVPSDDDTGNGGGSGNGSGNSSGSGSGSENTAGSGSPSTTPAGPLASSTTPPQTLPQGQPSPAPTGNTQPPLTPSASPSQPPQQQIDVVSLIKSIINALPKGSLDGGYGSGLGARDSGASGSNGSRSPGSAGGPDAGAGGLPAMGPGPVIPTGGLNGYGSQKRDVVSRSMKRSSIMERRAVAKSEGVESVGDTNGCGGNCEVGEV</sequence>
<feature type="compositionally biased region" description="Low complexity" evidence="7">
    <location>
        <begin position="827"/>
        <end position="836"/>
    </location>
</feature>
<comment type="subcellular location">
    <subcellularLocation>
        <location evidence="1">Membrane</location>
        <topology evidence="1">Single-pass membrane protein</topology>
    </subcellularLocation>
</comment>
<dbReference type="GO" id="GO:0005886">
    <property type="term" value="C:plasma membrane"/>
    <property type="evidence" value="ECO:0007669"/>
    <property type="project" value="TreeGrafter"/>
</dbReference>
<evidence type="ECO:0000259" key="8">
    <source>
        <dbReference type="PROSITE" id="PS51212"/>
    </source>
</evidence>
<dbReference type="PANTHER" id="PTHR24269">
    <property type="entry name" value="KREMEN PROTEIN"/>
    <property type="match status" value="1"/>
</dbReference>
<feature type="compositionally biased region" description="Gly residues" evidence="7">
    <location>
        <begin position="837"/>
        <end position="849"/>
    </location>
</feature>
<evidence type="ECO:0000256" key="7">
    <source>
        <dbReference type="SAM" id="MobiDB-lite"/>
    </source>
</evidence>
<name>A0A066XFQ1_COLSU</name>
<dbReference type="EMBL" id="JMSE01000782">
    <property type="protein sequence ID" value="KDN67732.1"/>
    <property type="molecule type" value="Genomic_DNA"/>
</dbReference>
<feature type="compositionally biased region" description="Gly residues" evidence="7">
    <location>
        <begin position="1184"/>
        <end position="1195"/>
    </location>
</feature>
<feature type="compositionally biased region" description="Gly residues" evidence="7">
    <location>
        <begin position="673"/>
        <end position="709"/>
    </location>
</feature>
<dbReference type="InterPro" id="IPR002889">
    <property type="entry name" value="WSC_carb-bd"/>
</dbReference>
<feature type="compositionally biased region" description="Gly residues" evidence="7">
    <location>
        <begin position="861"/>
        <end position="879"/>
    </location>
</feature>
<feature type="compositionally biased region" description="Low complexity" evidence="7">
    <location>
        <begin position="1064"/>
        <end position="1074"/>
    </location>
</feature>
<feature type="compositionally biased region" description="Low complexity" evidence="7">
    <location>
        <begin position="850"/>
        <end position="860"/>
    </location>
</feature>
<protein>
    <submittedName>
        <fullName evidence="9">Putative WSC domain-containing protein</fullName>
    </submittedName>
</protein>
<comment type="caution">
    <text evidence="9">The sequence shown here is derived from an EMBL/GenBank/DDBJ whole genome shotgun (WGS) entry which is preliminary data.</text>
</comment>
<feature type="compositionally biased region" description="Polar residues" evidence="7">
    <location>
        <begin position="446"/>
        <end position="504"/>
    </location>
</feature>
<dbReference type="InterPro" id="IPR051836">
    <property type="entry name" value="Kremen_rcpt"/>
</dbReference>
<feature type="compositionally biased region" description="Basic and acidic residues" evidence="7">
    <location>
        <begin position="1164"/>
        <end position="1176"/>
    </location>
</feature>
<feature type="region of interest" description="Disordered" evidence="7">
    <location>
        <begin position="1092"/>
        <end position="1195"/>
    </location>
</feature>
<dbReference type="HOGENOM" id="CLU_271371_0_0_1"/>
<feature type="compositionally biased region" description="Low complexity" evidence="7">
    <location>
        <begin position="1103"/>
        <end position="1119"/>
    </location>
</feature>
<reference evidence="10" key="1">
    <citation type="journal article" date="2014" name="Genome Announc.">
        <title>Draft genome sequence of Colletotrichum sublineola, a destructive pathogen of cultivated sorghum.</title>
        <authorList>
            <person name="Baroncelli R."/>
            <person name="Sanz-Martin J.M."/>
            <person name="Rech G.E."/>
            <person name="Sukno S.A."/>
            <person name="Thon M.R."/>
        </authorList>
    </citation>
    <scope>NUCLEOTIDE SEQUENCE [LARGE SCALE GENOMIC DNA]</scope>
    <source>
        <strain evidence="10">TX430BB</strain>
    </source>
</reference>
<dbReference type="OrthoDB" id="5985073at2759"/>
<dbReference type="SMART" id="SM00321">
    <property type="entry name" value="WSC"/>
    <property type="match status" value="1"/>
</dbReference>
<keyword evidence="5" id="KW-0472">Membrane</keyword>
<feature type="compositionally biased region" description="Low complexity" evidence="7">
    <location>
        <begin position="1017"/>
        <end position="1026"/>
    </location>
</feature>
<dbReference type="Pfam" id="PF01822">
    <property type="entry name" value="WSC"/>
    <property type="match status" value="1"/>
</dbReference>
<dbReference type="PROSITE" id="PS51212">
    <property type="entry name" value="WSC"/>
    <property type="match status" value="1"/>
</dbReference>
<evidence type="ECO:0000256" key="3">
    <source>
        <dbReference type="ARBA" id="ARBA00022729"/>
    </source>
</evidence>
<keyword evidence="10" id="KW-1185">Reference proteome</keyword>
<feature type="compositionally biased region" description="Gly residues" evidence="7">
    <location>
        <begin position="999"/>
        <end position="1016"/>
    </location>
</feature>
<feature type="compositionally biased region" description="Gly residues" evidence="7">
    <location>
        <begin position="1120"/>
        <end position="1132"/>
    </location>
</feature>
<keyword evidence="3" id="KW-0732">Signal</keyword>
<organism evidence="9 10">
    <name type="scientific">Colletotrichum sublineola</name>
    <name type="common">Sorghum anthracnose fungus</name>
    <dbReference type="NCBI Taxonomy" id="1173701"/>
    <lineage>
        <taxon>Eukaryota</taxon>
        <taxon>Fungi</taxon>
        <taxon>Dikarya</taxon>
        <taxon>Ascomycota</taxon>
        <taxon>Pezizomycotina</taxon>
        <taxon>Sordariomycetes</taxon>
        <taxon>Hypocreomycetidae</taxon>
        <taxon>Glomerellales</taxon>
        <taxon>Glomerellaceae</taxon>
        <taxon>Colletotrichum</taxon>
        <taxon>Colletotrichum graminicola species complex</taxon>
    </lineage>
</organism>
<evidence type="ECO:0000256" key="5">
    <source>
        <dbReference type="ARBA" id="ARBA00023136"/>
    </source>
</evidence>
<evidence type="ECO:0000313" key="9">
    <source>
        <dbReference type="EMBL" id="KDN67732.1"/>
    </source>
</evidence>
<dbReference type="AlphaFoldDB" id="A0A066XFQ1"/>
<feature type="domain" description="WSC" evidence="8">
    <location>
        <begin position="893"/>
        <end position="986"/>
    </location>
</feature>
<feature type="compositionally biased region" description="Low complexity" evidence="7">
    <location>
        <begin position="749"/>
        <end position="799"/>
    </location>
</feature>
<evidence type="ECO:0000256" key="2">
    <source>
        <dbReference type="ARBA" id="ARBA00022692"/>
    </source>
</evidence>
<evidence type="ECO:0000256" key="4">
    <source>
        <dbReference type="ARBA" id="ARBA00022989"/>
    </source>
</evidence>
<keyword evidence="2" id="KW-0812">Transmembrane</keyword>
<feature type="compositionally biased region" description="Polar residues" evidence="7">
    <location>
        <begin position="724"/>
        <end position="735"/>
    </location>
</feature>
<feature type="compositionally biased region" description="Polar residues" evidence="7">
    <location>
        <begin position="816"/>
        <end position="826"/>
    </location>
</feature>
<keyword evidence="6" id="KW-0325">Glycoprotein</keyword>
<dbReference type="eggNOG" id="KOG4157">
    <property type="taxonomic scope" value="Eukaryota"/>
</dbReference>
<evidence type="ECO:0000256" key="1">
    <source>
        <dbReference type="ARBA" id="ARBA00004167"/>
    </source>
</evidence>
<gene>
    <name evidence="9" type="ORF">CSUB01_06728</name>
</gene>
<feature type="compositionally biased region" description="Low complexity" evidence="7">
    <location>
        <begin position="1034"/>
        <end position="1050"/>
    </location>
</feature>
<dbReference type="Proteomes" id="UP000027238">
    <property type="component" value="Unassembled WGS sequence"/>
</dbReference>
<dbReference type="STRING" id="1173701.A0A066XFQ1"/>
<feature type="compositionally biased region" description="Low complexity" evidence="7">
    <location>
        <begin position="406"/>
        <end position="445"/>
    </location>
</feature>